<protein>
    <submittedName>
        <fullName evidence="3">Uncharacterized protein</fullName>
    </submittedName>
</protein>
<keyword evidence="2" id="KW-0732">Signal</keyword>
<gene>
    <name evidence="3" type="ORF">BDU57DRAFT_38602</name>
</gene>
<proteinExistence type="predicted"/>
<dbReference type="EMBL" id="ML979132">
    <property type="protein sequence ID" value="KAF1921145.1"/>
    <property type="molecule type" value="Genomic_DNA"/>
</dbReference>
<dbReference type="AlphaFoldDB" id="A0A6A5QZB0"/>
<accession>A0A6A5QZB0</accession>
<feature type="region of interest" description="Disordered" evidence="1">
    <location>
        <begin position="135"/>
        <end position="171"/>
    </location>
</feature>
<sequence length="338" mass="34696">MKSMRILTFATAAAVVAAEAVQYYDAFKQAHAPALAARDDCTKLPALCTGAVTVSGTGMTLTYLCPATSQVPVSTVHVTVTATTTVTSLPESSVFVDNPLGSAIGPTELADVPPTGTPHPPAPPHMSTEVTSTTTIHSTLTTSKTVTVTRKTSSPSADVPSPTAPAPTPVVPSSMPPFTLVTPSASHNASSATITLAPVPASSTTRCQHWEACWEPCISGACPPLNKGPTSINASYWATASITKPSEWPSTLLNASSTGTAPLSNRPVHTSIATRDYVKLPIPRNATATHGYAFPTPHVLRDVESSESAKPRKTGGVGSTSVNVAALIGGVIAAVYFA</sequence>
<evidence type="ECO:0000313" key="4">
    <source>
        <dbReference type="Proteomes" id="UP000800096"/>
    </source>
</evidence>
<evidence type="ECO:0000256" key="1">
    <source>
        <dbReference type="SAM" id="MobiDB-lite"/>
    </source>
</evidence>
<organism evidence="3 4">
    <name type="scientific">Ampelomyces quisqualis</name>
    <name type="common">Powdery mildew agent</name>
    <dbReference type="NCBI Taxonomy" id="50730"/>
    <lineage>
        <taxon>Eukaryota</taxon>
        <taxon>Fungi</taxon>
        <taxon>Dikarya</taxon>
        <taxon>Ascomycota</taxon>
        <taxon>Pezizomycotina</taxon>
        <taxon>Dothideomycetes</taxon>
        <taxon>Pleosporomycetidae</taxon>
        <taxon>Pleosporales</taxon>
        <taxon>Pleosporineae</taxon>
        <taxon>Phaeosphaeriaceae</taxon>
        <taxon>Ampelomyces</taxon>
    </lineage>
</organism>
<feature type="compositionally biased region" description="Low complexity" evidence="1">
    <location>
        <begin position="135"/>
        <end position="161"/>
    </location>
</feature>
<evidence type="ECO:0000313" key="3">
    <source>
        <dbReference type="EMBL" id="KAF1921145.1"/>
    </source>
</evidence>
<evidence type="ECO:0000256" key="2">
    <source>
        <dbReference type="SAM" id="SignalP"/>
    </source>
</evidence>
<dbReference type="Proteomes" id="UP000800096">
    <property type="component" value="Unassembled WGS sequence"/>
</dbReference>
<reference evidence="3" key="1">
    <citation type="journal article" date="2020" name="Stud. Mycol.">
        <title>101 Dothideomycetes genomes: a test case for predicting lifestyles and emergence of pathogens.</title>
        <authorList>
            <person name="Haridas S."/>
            <person name="Albert R."/>
            <person name="Binder M."/>
            <person name="Bloem J."/>
            <person name="Labutti K."/>
            <person name="Salamov A."/>
            <person name="Andreopoulos B."/>
            <person name="Baker S."/>
            <person name="Barry K."/>
            <person name="Bills G."/>
            <person name="Bluhm B."/>
            <person name="Cannon C."/>
            <person name="Castanera R."/>
            <person name="Culley D."/>
            <person name="Daum C."/>
            <person name="Ezra D."/>
            <person name="Gonzalez J."/>
            <person name="Henrissat B."/>
            <person name="Kuo A."/>
            <person name="Liang C."/>
            <person name="Lipzen A."/>
            <person name="Lutzoni F."/>
            <person name="Magnuson J."/>
            <person name="Mondo S."/>
            <person name="Nolan M."/>
            <person name="Ohm R."/>
            <person name="Pangilinan J."/>
            <person name="Park H.-J."/>
            <person name="Ramirez L."/>
            <person name="Alfaro M."/>
            <person name="Sun H."/>
            <person name="Tritt A."/>
            <person name="Yoshinaga Y."/>
            <person name="Zwiers L.-H."/>
            <person name="Turgeon B."/>
            <person name="Goodwin S."/>
            <person name="Spatafora J."/>
            <person name="Crous P."/>
            <person name="Grigoriev I."/>
        </authorList>
    </citation>
    <scope>NUCLEOTIDE SEQUENCE</scope>
    <source>
        <strain evidence="3">HMLAC05119</strain>
    </source>
</reference>
<feature type="signal peptide" evidence="2">
    <location>
        <begin position="1"/>
        <end position="18"/>
    </location>
</feature>
<keyword evidence="4" id="KW-1185">Reference proteome</keyword>
<feature type="chain" id="PRO_5025338069" evidence="2">
    <location>
        <begin position="19"/>
        <end position="338"/>
    </location>
</feature>
<name>A0A6A5QZB0_AMPQU</name>